<feature type="transmembrane region" description="Helical" evidence="8">
    <location>
        <begin position="61"/>
        <end position="85"/>
    </location>
</feature>
<dbReference type="GO" id="GO:0005886">
    <property type="term" value="C:plasma membrane"/>
    <property type="evidence" value="ECO:0007669"/>
    <property type="project" value="UniProtKB-SubCell"/>
</dbReference>
<feature type="transmembrane region" description="Helical" evidence="8">
    <location>
        <begin position="540"/>
        <end position="562"/>
    </location>
</feature>
<dbReference type="PANTHER" id="PTHR43357:SF4">
    <property type="entry name" value="INNER MEMBRANE ABC TRANSPORTER PERMEASE PROTEIN YDCV"/>
    <property type="match status" value="1"/>
</dbReference>
<dbReference type="SUPFAM" id="SSF161098">
    <property type="entry name" value="MetI-like"/>
    <property type="match status" value="2"/>
</dbReference>
<dbReference type="PROSITE" id="PS50928">
    <property type="entry name" value="ABC_TM1"/>
    <property type="match status" value="2"/>
</dbReference>
<evidence type="ECO:0000313" key="11">
    <source>
        <dbReference type="Proteomes" id="UP000586722"/>
    </source>
</evidence>
<feature type="transmembrane region" description="Helical" evidence="8">
    <location>
        <begin position="484"/>
        <end position="507"/>
    </location>
</feature>
<evidence type="ECO:0000256" key="2">
    <source>
        <dbReference type="ARBA" id="ARBA00022448"/>
    </source>
</evidence>
<comment type="similarity">
    <text evidence="8">Belongs to the binding-protein-dependent transport system permease family.</text>
</comment>
<dbReference type="EMBL" id="JAABLQ010000001">
    <property type="protein sequence ID" value="NBN79235.1"/>
    <property type="molecule type" value="Genomic_DNA"/>
</dbReference>
<keyword evidence="3" id="KW-1003">Cell membrane</keyword>
<organism evidence="10 11">
    <name type="scientific">Pannonibacter tanglangensis</name>
    <dbReference type="NCBI Taxonomy" id="2750084"/>
    <lineage>
        <taxon>Bacteria</taxon>
        <taxon>Pseudomonadati</taxon>
        <taxon>Pseudomonadota</taxon>
        <taxon>Alphaproteobacteria</taxon>
        <taxon>Hyphomicrobiales</taxon>
        <taxon>Stappiaceae</taxon>
        <taxon>Pannonibacter</taxon>
    </lineage>
</organism>
<feature type="transmembrane region" description="Helical" evidence="8">
    <location>
        <begin position="354"/>
        <end position="377"/>
    </location>
</feature>
<sequence length="571" mass="59589">MRLRPVPGLVALVLAGPIALGLVWTGLPALGILPAAGATGPSLAPFAQLLETPGLARSVLLSLGTGLAATALSLALVLVLLAGWLDSAPFTGLRRLLSPLLAVPHAAAALGLALVIAPSGLLIRLAAPFDADLARPPDWLILQDPLGLSLVLGLVLKEVPFLLLMALAGLNQIDAQPRMRLAQSLGYGRVAGFCLAVAPPLYRQMRLPVLAVLAFSTSVVDMALILGPTLPPTLAVQVTRWMGDPDLALRLKGAAGAVLQLGVSLAAIAVCIAGERLAARLWRTLGSRGVRARKDGIVRGTVLVLVAALALLALAGLAALVLWSVAAGWRYPDLLPSRIVATHWLQAAPDLGTAISTTLAAGLAASLVAGVLVVALLQDRQGEEKDAGHDAERADGRASRWLDRLMFLPLLVPQVAFLFGLQVLFLDIGLDGSLPAVMLAHLVFVLPYVFLSLRDPWSALDPRFEQVATSLGASRARVFWRIRLPLMLPALATALALGLAVSVSLYLPTLLIGGGRVVTLTTEAVALASGGNRPLIAVHALMQLLLPCLAFAAAALAPRLLLPRLHGRRPT</sequence>
<evidence type="ECO:0000256" key="1">
    <source>
        <dbReference type="ARBA" id="ARBA00004429"/>
    </source>
</evidence>
<evidence type="ECO:0000256" key="7">
    <source>
        <dbReference type="ARBA" id="ARBA00023136"/>
    </source>
</evidence>
<feature type="transmembrane region" description="Helical" evidence="8">
    <location>
        <begin position="106"/>
        <end position="127"/>
    </location>
</feature>
<keyword evidence="7 8" id="KW-0472">Membrane</keyword>
<dbReference type="Proteomes" id="UP000586722">
    <property type="component" value="Unassembled WGS sequence"/>
</dbReference>
<comment type="subcellular location">
    <subcellularLocation>
        <location evidence="1">Cell inner membrane</location>
        <topology evidence="1">Multi-pass membrane protein</topology>
    </subcellularLocation>
    <subcellularLocation>
        <location evidence="8">Cell membrane</location>
        <topology evidence="8">Multi-pass membrane protein</topology>
    </subcellularLocation>
</comment>
<dbReference type="PANTHER" id="PTHR43357">
    <property type="entry name" value="INNER MEMBRANE ABC TRANSPORTER PERMEASE PROTEIN YDCV"/>
    <property type="match status" value="1"/>
</dbReference>
<evidence type="ECO:0000259" key="9">
    <source>
        <dbReference type="PROSITE" id="PS50928"/>
    </source>
</evidence>
<keyword evidence="2 8" id="KW-0813">Transport</keyword>
<comment type="caution">
    <text evidence="10">The sequence shown here is derived from an EMBL/GenBank/DDBJ whole genome shotgun (WGS) entry which is preliminary data.</text>
</comment>
<dbReference type="AlphaFoldDB" id="A0A7X5F3R7"/>
<dbReference type="InterPro" id="IPR000515">
    <property type="entry name" value="MetI-like"/>
</dbReference>
<evidence type="ECO:0000256" key="8">
    <source>
        <dbReference type="RuleBase" id="RU363032"/>
    </source>
</evidence>
<gene>
    <name evidence="10" type="ORF">GWI72_13230</name>
</gene>
<keyword evidence="11" id="KW-1185">Reference proteome</keyword>
<dbReference type="InterPro" id="IPR035906">
    <property type="entry name" value="MetI-like_sf"/>
</dbReference>
<name>A0A7X5F3R7_9HYPH</name>
<proteinExistence type="inferred from homology"/>
<keyword evidence="6 8" id="KW-1133">Transmembrane helix</keyword>
<dbReference type="CDD" id="cd06261">
    <property type="entry name" value="TM_PBP2"/>
    <property type="match status" value="1"/>
</dbReference>
<evidence type="ECO:0000256" key="6">
    <source>
        <dbReference type="ARBA" id="ARBA00022989"/>
    </source>
</evidence>
<feature type="domain" description="ABC transmembrane type-1" evidence="9">
    <location>
        <begin position="55"/>
        <end position="270"/>
    </location>
</feature>
<dbReference type="GO" id="GO:0055085">
    <property type="term" value="P:transmembrane transport"/>
    <property type="evidence" value="ECO:0007669"/>
    <property type="project" value="InterPro"/>
</dbReference>
<dbReference type="Gene3D" id="1.10.3720.10">
    <property type="entry name" value="MetI-like"/>
    <property type="match status" value="2"/>
</dbReference>
<protein>
    <submittedName>
        <fullName evidence="10">ABC transporter permease subunit</fullName>
    </submittedName>
</protein>
<feature type="domain" description="ABC transmembrane type-1" evidence="9">
    <location>
        <begin position="351"/>
        <end position="557"/>
    </location>
</feature>
<feature type="transmembrane region" description="Helical" evidence="8">
    <location>
        <begin position="405"/>
        <end position="426"/>
    </location>
</feature>
<keyword evidence="4" id="KW-0997">Cell inner membrane</keyword>
<feature type="transmembrane region" description="Helical" evidence="8">
    <location>
        <begin position="254"/>
        <end position="279"/>
    </location>
</feature>
<evidence type="ECO:0000256" key="4">
    <source>
        <dbReference type="ARBA" id="ARBA00022519"/>
    </source>
</evidence>
<feature type="transmembrane region" description="Helical" evidence="8">
    <location>
        <begin position="209"/>
        <end position="234"/>
    </location>
</feature>
<dbReference type="RefSeq" id="WP_161708880.1">
    <property type="nucleotide sequence ID" value="NZ_JAABLQ010000001.1"/>
</dbReference>
<feature type="transmembrane region" description="Helical" evidence="8">
    <location>
        <begin position="300"/>
        <end position="326"/>
    </location>
</feature>
<evidence type="ECO:0000256" key="3">
    <source>
        <dbReference type="ARBA" id="ARBA00022475"/>
    </source>
</evidence>
<keyword evidence="5 8" id="KW-0812">Transmembrane</keyword>
<accession>A0A7X5F3R7</accession>
<feature type="transmembrane region" description="Helical" evidence="8">
    <location>
        <begin position="432"/>
        <end position="453"/>
    </location>
</feature>
<evidence type="ECO:0000256" key="5">
    <source>
        <dbReference type="ARBA" id="ARBA00022692"/>
    </source>
</evidence>
<reference evidence="11" key="1">
    <citation type="submission" date="2020-01" db="EMBL/GenBank/DDBJ databases">
        <authorList>
            <person name="Fang Y."/>
            <person name="Sun R."/>
            <person name="Nie L."/>
            <person name="He J."/>
            <person name="Hao L."/>
            <person name="Wang L."/>
            <person name="Su S."/>
            <person name="Lv E."/>
            <person name="Zhang Z."/>
            <person name="Xie R."/>
            <person name="Liu H."/>
        </authorList>
    </citation>
    <scope>NUCLEOTIDE SEQUENCE [LARGE SCALE GENOMIC DNA]</scope>
    <source>
        <strain evidence="11">XCT-53</strain>
    </source>
</reference>
<evidence type="ECO:0000313" key="10">
    <source>
        <dbReference type="EMBL" id="NBN79235.1"/>
    </source>
</evidence>
<dbReference type="Pfam" id="PF00528">
    <property type="entry name" value="BPD_transp_1"/>
    <property type="match status" value="1"/>
</dbReference>
<feature type="transmembrane region" description="Helical" evidence="8">
    <location>
        <begin position="147"/>
        <end position="170"/>
    </location>
</feature>